<dbReference type="PROSITE" id="PS50931">
    <property type="entry name" value="HTH_LYSR"/>
    <property type="match status" value="1"/>
</dbReference>
<keyword evidence="3" id="KW-0238">DNA-binding</keyword>
<evidence type="ECO:0000256" key="4">
    <source>
        <dbReference type="ARBA" id="ARBA00023163"/>
    </source>
</evidence>
<dbReference type="CDD" id="cd05466">
    <property type="entry name" value="PBP2_LTTR_substrate"/>
    <property type="match status" value="1"/>
</dbReference>
<dbReference type="SUPFAM" id="SSF53850">
    <property type="entry name" value="Periplasmic binding protein-like II"/>
    <property type="match status" value="1"/>
</dbReference>
<evidence type="ECO:0000313" key="6">
    <source>
        <dbReference type="EMBL" id="MBC5722033.1"/>
    </source>
</evidence>
<accession>A0A8J6M6N9</accession>
<dbReference type="GO" id="GO:0032993">
    <property type="term" value="C:protein-DNA complex"/>
    <property type="evidence" value="ECO:0007669"/>
    <property type="project" value="TreeGrafter"/>
</dbReference>
<keyword evidence="4" id="KW-0804">Transcription</keyword>
<comment type="similarity">
    <text evidence="1">Belongs to the LysR transcriptional regulatory family.</text>
</comment>
<gene>
    <name evidence="6" type="ORF">H8S11_04280</name>
</gene>
<dbReference type="PANTHER" id="PTHR30346:SF28">
    <property type="entry name" value="HTH-TYPE TRANSCRIPTIONAL REGULATOR CYNR"/>
    <property type="match status" value="1"/>
</dbReference>
<feature type="domain" description="HTH lysR-type" evidence="5">
    <location>
        <begin position="1"/>
        <end position="57"/>
    </location>
</feature>
<name>A0A8J6M6N9_9FIRM</name>
<sequence>MEKNMEYIYQIYLDGSFSQAAKNLYISQPALSAIVARTERSLHATLFDRSQKPIRPTQAGEYYISCIKRFQAIEQEMSEYFDNLSQGEHGSLAIGSGTFYCTYVLPELIQQFQSLHPAVQVNPVETSSNRGLQMLTRGQLDFSLDVNEIHDCALESTVVAQEHMVLAVPAQLPCNEKLRRYRLTFDEVRRRLHLDDHVPPVDMAAFRDEPFISLKPGNHSHDLLQKLCESAGFTPKVIHYMDQLLTAYYLSNEGSGITVIRDSSLYRVAPSSNHFFYRLPPELSTRNIYLTYRKQEGSRALIQLFVDYMITQSDRFFPSERDSG</sequence>
<organism evidence="6 7">
    <name type="scientific">Flintibacter hominis</name>
    <dbReference type="NCBI Taxonomy" id="2763048"/>
    <lineage>
        <taxon>Bacteria</taxon>
        <taxon>Bacillati</taxon>
        <taxon>Bacillota</taxon>
        <taxon>Clostridia</taxon>
        <taxon>Eubacteriales</taxon>
        <taxon>Flintibacter</taxon>
    </lineage>
</organism>
<dbReference type="GO" id="GO:0003700">
    <property type="term" value="F:DNA-binding transcription factor activity"/>
    <property type="evidence" value="ECO:0007669"/>
    <property type="project" value="InterPro"/>
</dbReference>
<dbReference type="PRINTS" id="PR00039">
    <property type="entry name" value="HTHLYSR"/>
</dbReference>
<dbReference type="EMBL" id="JACOPO010000002">
    <property type="protein sequence ID" value="MBC5722033.1"/>
    <property type="molecule type" value="Genomic_DNA"/>
</dbReference>
<evidence type="ECO:0000313" key="7">
    <source>
        <dbReference type="Proteomes" id="UP000628736"/>
    </source>
</evidence>
<dbReference type="InterPro" id="IPR005119">
    <property type="entry name" value="LysR_subst-bd"/>
</dbReference>
<protein>
    <submittedName>
        <fullName evidence="6">LysR family transcriptional regulator</fullName>
    </submittedName>
</protein>
<dbReference type="RefSeq" id="WP_186852302.1">
    <property type="nucleotide sequence ID" value="NZ_JACOPO010000002.1"/>
</dbReference>
<dbReference type="PANTHER" id="PTHR30346">
    <property type="entry name" value="TRANSCRIPTIONAL DUAL REGULATOR HCAR-RELATED"/>
    <property type="match status" value="1"/>
</dbReference>
<dbReference type="InterPro" id="IPR000847">
    <property type="entry name" value="LysR_HTH_N"/>
</dbReference>
<keyword evidence="2" id="KW-0805">Transcription regulation</keyword>
<evidence type="ECO:0000256" key="1">
    <source>
        <dbReference type="ARBA" id="ARBA00009437"/>
    </source>
</evidence>
<dbReference type="Pfam" id="PF00126">
    <property type="entry name" value="HTH_1"/>
    <property type="match status" value="1"/>
</dbReference>
<evidence type="ECO:0000256" key="2">
    <source>
        <dbReference type="ARBA" id="ARBA00023015"/>
    </source>
</evidence>
<dbReference type="Gene3D" id="1.10.10.10">
    <property type="entry name" value="Winged helix-like DNA-binding domain superfamily/Winged helix DNA-binding domain"/>
    <property type="match status" value="1"/>
</dbReference>
<evidence type="ECO:0000256" key="3">
    <source>
        <dbReference type="ARBA" id="ARBA00023125"/>
    </source>
</evidence>
<reference evidence="6" key="1">
    <citation type="submission" date="2020-08" db="EMBL/GenBank/DDBJ databases">
        <title>Genome public.</title>
        <authorList>
            <person name="Liu C."/>
            <person name="Sun Q."/>
        </authorList>
    </citation>
    <scope>NUCLEOTIDE SEQUENCE</scope>
    <source>
        <strain evidence="6">NSJ-23</strain>
    </source>
</reference>
<proteinExistence type="inferred from homology"/>
<dbReference type="AlphaFoldDB" id="A0A8J6M6N9"/>
<dbReference type="Pfam" id="PF03466">
    <property type="entry name" value="LysR_substrate"/>
    <property type="match status" value="1"/>
</dbReference>
<comment type="caution">
    <text evidence="6">The sequence shown here is derived from an EMBL/GenBank/DDBJ whole genome shotgun (WGS) entry which is preliminary data.</text>
</comment>
<evidence type="ECO:0000259" key="5">
    <source>
        <dbReference type="PROSITE" id="PS50931"/>
    </source>
</evidence>
<dbReference type="GO" id="GO:0003677">
    <property type="term" value="F:DNA binding"/>
    <property type="evidence" value="ECO:0007669"/>
    <property type="project" value="UniProtKB-KW"/>
</dbReference>
<dbReference type="SUPFAM" id="SSF46785">
    <property type="entry name" value="Winged helix' DNA-binding domain"/>
    <property type="match status" value="1"/>
</dbReference>
<dbReference type="Gene3D" id="3.40.190.290">
    <property type="match status" value="1"/>
</dbReference>
<dbReference type="Proteomes" id="UP000628736">
    <property type="component" value="Unassembled WGS sequence"/>
</dbReference>
<keyword evidence="7" id="KW-1185">Reference proteome</keyword>
<dbReference type="InterPro" id="IPR036390">
    <property type="entry name" value="WH_DNA-bd_sf"/>
</dbReference>
<dbReference type="InterPro" id="IPR036388">
    <property type="entry name" value="WH-like_DNA-bd_sf"/>
</dbReference>